<evidence type="ECO:0000313" key="14">
    <source>
        <dbReference type="Proteomes" id="UP000287410"/>
    </source>
</evidence>
<comment type="cofactor">
    <cofactor evidence="10">
        <name>FAD</name>
        <dbReference type="ChEBI" id="CHEBI:57692"/>
    </cofactor>
</comment>
<comment type="function">
    <text evidence="10">Catalyzes the last two steps in the biosynthesis of 5-methylaminomethyl-2-thiouridine (mnm(5)s(2)U) at the wobble position (U34) in tRNA. Catalyzes the FAD-dependent demodification of cmnm(5)s(2)U34 to nm(5)s(2)U34, followed by the transfer of a methyl group from S-adenosyl-L-methionine to nm(5)s(2)U34, to form mnm(5)s(2)U34.</text>
</comment>
<dbReference type="EMBL" id="PIPN01000001">
    <property type="protein sequence ID" value="RUO32230.1"/>
    <property type="molecule type" value="Genomic_DNA"/>
</dbReference>
<dbReference type="InterPro" id="IPR029063">
    <property type="entry name" value="SAM-dependent_MTases_sf"/>
</dbReference>
<dbReference type="SUPFAM" id="SSF51905">
    <property type="entry name" value="FAD/NAD(P)-binding domain"/>
    <property type="match status" value="1"/>
</dbReference>
<evidence type="ECO:0000256" key="6">
    <source>
        <dbReference type="ARBA" id="ARBA00022694"/>
    </source>
</evidence>
<comment type="similarity">
    <text evidence="10">In the N-terminal section; belongs to the methyltransferase superfamily. tRNA (mnm(5)s(2)U34)-methyltransferase family.</text>
</comment>
<evidence type="ECO:0000256" key="9">
    <source>
        <dbReference type="ARBA" id="ARBA00023268"/>
    </source>
</evidence>
<dbReference type="Gene3D" id="3.40.50.150">
    <property type="entry name" value="Vaccinia Virus protein VP39"/>
    <property type="match status" value="1"/>
</dbReference>
<keyword evidence="9 10" id="KW-0511">Multifunctional enzyme</keyword>
<feature type="domain" description="MnmC-like methyltransferase" evidence="12">
    <location>
        <begin position="144"/>
        <end position="268"/>
    </location>
</feature>
<dbReference type="EC" id="1.5.-.-" evidence="10"/>
<gene>
    <name evidence="10" type="primary">mnmC</name>
    <name evidence="13" type="ORF">CWE12_04445</name>
</gene>
<evidence type="ECO:0000256" key="3">
    <source>
        <dbReference type="ARBA" id="ARBA00022630"/>
    </source>
</evidence>
<keyword evidence="2 10" id="KW-0489">Methyltransferase</keyword>
<comment type="subcellular location">
    <subcellularLocation>
        <location evidence="10">Cytoplasm</location>
    </subcellularLocation>
</comment>
<reference evidence="13 14" key="1">
    <citation type="journal article" date="2018" name="Front. Microbiol.">
        <title>Genome-Based Analysis Reveals the Taxonomy and Diversity of the Family Idiomarinaceae.</title>
        <authorList>
            <person name="Liu Y."/>
            <person name="Lai Q."/>
            <person name="Shao Z."/>
        </authorList>
    </citation>
    <scope>NUCLEOTIDE SEQUENCE [LARGE SCALE GENOMIC DNA]</scope>
    <source>
        <strain evidence="13 14">GBSy1</strain>
    </source>
</reference>
<dbReference type="InterPro" id="IPR047785">
    <property type="entry name" value="tRNA_MNMC2"/>
</dbReference>
<dbReference type="Pfam" id="PF05430">
    <property type="entry name" value="Methyltransf_30"/>
    <property type="match status" value="1"/>
</dbReference>
<accession>A0ABY0C4F7</accession>
<dbReference type="InterPro" id="IPR036188">
    <property type="entry name" value="FAD/NAD-bd_sf"/>
</dbReference>
<proteinExistence type="inferred from homology"/>
<keyword evidence="6 10" id="KW-0819">tRNA processing</keyword>
<dbReference type="PANTHER" id="PTHR13847">
    <property type="entry name" value="SARCOSINE DEHYDROGENASE-RELATED"/>
    <property type="match status" value="1"/>
</dbReference>
<feature type="region of interest" description="FAD-dependent cmnm(5)s(2)U34 oxidoreductase" evidence="10">
    <location>
        <begin position="292"/>
        <end position="671"/>
    </location>
</feature>
<keyword evidence="7 10" id="KW-0274">FAD</keyword>
<evidence type="ECO:0000256" key="2">
    <source>
        <dbReference type="ARBA" id="ARBA00022603"/>
    </source>
</evidence>
<dbReference type="Proteomes" id="UP000287410">
    <property type="component" value="Unassembled WGS sequence"/>
</dbReference>
<evidence type="ECO:0000259" key="11">
    <source>
        <dbReference type="Pfam" id="PF01266"/>
    </source>
</evidence>
<keyword evidence="8 10" id="KW-0560">Oxidoreductase</keyword>
<keyword evidence="1 10" id="KW-0963">Cytoplasm</keyword>
<comment type="similarity">
    <text evidence="10">In the C-terminal section; belongs to the DAO family.</text>
</comment>
<dbReference type="HAMAP" id="MF_01102">
    <property type="entry name" value="MnmC"/>
    <property type="match status" value="1"/>
</dbReference>
<keyword evidence="5 10" id="KW-0949">S-adenosyl-L-methionine</keyword>
<dbReference type="Pfam" id="PF01266">
    <property type="entry name" value="DAO"/>
    <property type="match status" value="1"/>
</dbReference>
<dbReference type="InterPro" id="IPR023032">
    <property type="entry name" value="tRNA_MAMT_biosynth_bifunc_MnmC"/>
</dbReference>
<dbReference type="NCBIfam" id="NF033855">
    <property type="entry name" value="tRNA_MNMC2"/>
    <property type="match status" value="1"/>
</dbReference>
<evidence type="ECO:0000256" key="5">
    <source>
        <dbReference type="ARBA" id="ARBA00022691"/>
    </source>
</evidence>
<comment type="catalytic activity">
    <reaction evidence="10">
        <text>5-aminomethyl-2-thiouridine(34) in tRNA + S-adenosyl-L-methionine = 5-methylaminomethyl-2-thiouridine(34) in tRNA + S-adenosyl-L-homocysteine + H(+)</text>
        <dbReference type="Rhea" id="RHEA:19569"/>
        <dbReference type="Rhea" id="RHEA-COMP:10195"/>
        <dbReference type="Rhea" id="RHEA-COMP:10197"/>
        <dbReference type="ChEBI" id="CHEBI:15378"/>
        <dbReference type="ChEBI" id="CHEBI:57856"/>
        <dbReference type="ChEBI" id="CHEBI:59789"/>
        <dbReference type="ChEBI" id="CHEBI:74454"/>
        <dbReference type="ChEBI" id="CHEBI:74455"/>
        <dbReference type="EC" id="2.1.1.61"/>
    </reaction>
</comment>
<evidence type="ECO:0000256" key="8">
    <source>
        <dbReference type="ARBA" id="ARBA00023002"/>
    </source>
</evidence>
<keyword evidence="3 10" id="KW-0285">Flavoprotein</keyword>
<name>A0ABY0C4F7_9GAMM</name>
<keyword evidence="14" id="KW-1185">Reference proteome</keyword>
<keyword evidence="4 10" id="KW-0808">Transferase</keyword>
<protein>
    <recommendedName>
        <fullName evidence="10">tRNA 5-methylaminomethyl-2-thiouridine biosynthesis bifunctional protein MnmC</fullName>
        <shortName evidence="10">tRNA mnm(5)s(2)U biosynthesis bifunctional protein</shortName>
    </recommendedName>
    <domain>
        <recommendedName>
            <fullName evidence="10">tRNA (mnm(5)s(2)U34)-methyltransferase</fullName>
            <ecNumber evidence="10">2.1.1.61</ecNumber>
        </recommendedName>
    </domain>
    <domain>
        <recommendedName>
            <fullName evidence="10">FAD-dependent cmnm(5)s(2)U34 oxidoreductase</fullName>
            <ecNumber evidence="10">1.5.-.-</ecNumber>
        </recommendedName>
    </domain>
</protein>
<evidence type="ECO:0000256" key="10">
    <source>
        <dbReference type="HAMAP-Rule" id="MF_01102"/>
    </source>
</evidence>
<organism evidence="13 14">
    <name type="scientific">Aliidiomarina sedimenti</name>
    <dbReference type="NCBI Taxonomy" id="1933879"/>
    <lineage>
        <taxon>Bacteria</taxon>
        <taxon>Pseudomonadati</taxon>
        <taxon>Pseudomonadota</taxon>
        <taxon>Gammaproteobacteria</taxon>
        <taxon>Alteromonadales</taxon>
        <taxon>Idiomarinaceae</taxon>
        <taxon>Aliidiomarina</taxon>
    </lineage>
</organism>
<evidence type="ECO:0000256" key="7">
    <source>
        <dbReference type="ARBA" id="ARBA00022827"/>
    </source>
</evidence>
<evidence type="ECO:0000259" key="12">
    <source>
        <dbReference type="Pfam" id="PF05430"/>
    </source>
</evidence>
<dbReference type="InterPro" id="IPR017610">
    <property type="entry name" value="tRNA_S-uridine_synth_MnmC_C"/>
</dbReference>
<dbReference type="PANTHER" id="PTHR13847:SF283">
    <property type="entry name" value="TRNA 5-METHYLAMINOMETHYL-2-THIOURIDINE BIOSYNTHESIS BIFUNCTIONAL PROTEIN MNMC"/>
    <property type="match status" value="1"/>
</dbReference>
<feature type="region of interest" description="tRNA (mnm(5)s(2)U34)-methyltransferase" evidence="10">
    <location>
        <begin position="1"/>
        <end position="270"/>
    </location>
</feature>
<dbReference type="InterPro" id="IPR006076">
    <property type="entry name" value="FAD-dep_OxRdtase"/>
</dbReference>
<dbReference type="EC" id="2.1.1.61" evidence="10"/>
<dbReference type="Gene3D" id="3.50.50.60">
    <property type="entry name" value="FAD/NAD(P)-binding domain"/>
    <property type="match status" value="1"/>
</dbReference>
<sequence length="671" mass="73126">MVSLAELSDAVSCVAITLTFTGFSPNRWGYILSHSIQPAAIHFNQSGMPISDLFDDIYFSNQDGLAESHYVFLQGNRLPQRFRNLPAGTPFVVAETGFGSGLNMLLTAFEFLRHAPADAHLHLVSFERYPMTSASIRQALQHWPQLQALVEQLVSCYPPLVRGCHRLNLHPRITLDLHFGEILDALPAWQVANPKVVNAWYLDGFAPSKNPQMWQPDLYQAMAAAAADTCTLATFTSVGKVRRGLQDAGFAMRKQKGFGHKREMLVGSRVQPQSPKLRALQKKSVPQTIAVIGGGIAAASVAQELKAYRQRYSSGDKNSLKIILLCQDSTLAAGASGNAQGAVYPLLQADFTPTTEFYTQAFVYARQFYQQHAPSLCHWSGVLQLAFNEKMATRQHHSMQRSYYPADFATLVDATQASAISGIQCSSGGLWLPSAGWLNPARLVEQLISEAVDELHLNTRVEQVEKQQAGFSIETSQGTMHAEQVIWASGANLQQLNHNQLDIRPAAGQVTQIKATVATAALKAVICHKGYLTPADSGQHCLGATFTKLASGETDYQVHADHDAANIALSERYLPLAITESDCVAARASVRATTADHLPLVGQLPHAPPGVWVLGGLGSRGFTSAPWCARHLVDRIFGLPGATTHRVQRAIDSSRLLNRAQASPARARSLR</sequence>
<evidence type="ECO:0000256" key="1">
    <source>
        <dbReference type="ARBA" id="ARBA00022490"/>
    </source>
</evidence>
<evidence type="ECO:0000313" key="13">
    <source>
        <dbReference type="EMBL" id="RUO32230.1"/>
    </source>
</evidence>
<comment type="caution">
    <text evidence="13">The sequence shown here is derived from an EMBL/GenBank/DDBJ whole genome shotgun (WGS) entry which is preliminary data.</text>
</comment>
<dbReference type="NCBIfam" id="TIGR03197">
    <property type="entry name" value="MnmC_Cterm"/>
    <property type="match status" value="1"/>
</dbReference>
<dbReference type="InterPro" id="IPR008471">
    <property type="entry name" value="MnmC-like_methylTransf"/>
</dbReference>
<dbReference type="Gene3D" id="3.30.9.10">
    <property type="entry name" value="D-Amino Acid Oxidase, subunit A, domain 2"/>
    <property type="match status" value="1"/>
</dbReference>
<evidence type="ECO:0000256" key="4">
    <source>
        <dbReference type="ARBA" id="ARBA00022679"/>
    </source>
</evidence>
<feature type="domain" description="FAD dependent oxidoreductase" evidence="11">
    <location>
        <begin position="289"/>
        <end position="635"/>
    </location>
</feature>